<dbReference type="CDD" id="cd03224">
    <property type="entry name" value="ABC_TM1139_LivF_branched"/>
    <property type="match status" value="1"/>
</dbReference>
<dbReference type="AlphaFoldDB" id="A0A1X7DJ44"/>
<evidence type="ECO:0000313" key="7">
    <source>
        <dbReference type="EMBL" id="SMF16457.1"/>
    </source>
</evidence>
<dbReference type="STRING" id="286727.SAMN02982917_0606"/>
<dbReference type="PROSITE" id="PS00211">
    <property type="entry name" value="ABC_TRANSPORTER_1"/>
    <property type="match status" value="1"/>
</dbReference>
<dbReference type="InterPro" id="IPR003439">
    <property type="entry name" value="ABC_transporter-like_ATP-bd"/>
</dbReference>
<sequence length="235" mass="25665">MLKVEGLKVRYGHREAVHNVSLTVEEGELVTLVGSNGAGKTTTLKAISALLRPSGGTITFDGERIDRLAPHQVIERGLVHVPEGRQLFPEMTVLEHLELGALRGRPGSMGFAERLRWVYELFPILAERRTQKAGTMSGGQQQLVAFGRGLMANPKCLMLDEPTLGLAPIIVDTLADTIRNLHGSGITILLVEQRVDLALRLADRAYVLETGRVVMEDSAKTLLADPRIKTAYLGL</sequence>
<evidence type="ECO:0000313" key="8">
    <source>
        <dbReference type="Proteomes" id="UP000192936"/>
    </source>
</evidence>
<organism evidence="7 8">
    <name type="scientific">Azospirillum oryzae</name>
    <dbReference type="NCBI Taxonomy" id="286727"/>
    <lineage>
        <taxon>Bacteria</taxon>
        <taxon>Pseudomonadati</taxon>
        <taxon>Pseudomonadota</taxon>
        <taxon>Alphaproteobacteria</taxon>
        <taxon>Rhodospirillales</taxon>
        <taxon>Azospirillaceae</taxon>
        <taxon>Azospirillum</taxon>
    </lineage>
</organism>
<feature type="domain" description="ABC transporter" evidence="6">
    <location>
        <begin position="2"/>
        <end position="235"/>
    </location>
</feature>
<dbReference type="InterPro" id="IPR027417">
    <property type="entry name" value="P-loop_NTPase"/>
</dbReference>
<dbReference type="SMART" id="SM00382">
    <property type="entry name" value="AAA"/>
    <property type="match status" value="1"/>
</dbReference>
<dbReference type="Gene3D" id="3.40.50.300">
    <property type="entry name" value="P-loop containing nucleotide triphosphate hydrolases"/>
    <property type="match status" value="1"/>
</dbReference>
<keyword evidence="4 7" id="KW-0067">ATP-binding</keyword>
<dbReference type="OrthoDB" id="9775250at2"/>
<accession>A0A1X7DJ44</accession>
<dbReference type="PANTHER" id="PTHR43820">
    <property type="entry name" value="HIGH-AFFINITY BRANCHED-CHAIN AMINO ACID TRANSPORT ATP-BINDING PROTEIN LIVF"/>
    <property type="match status" value="1"/>
</dbReference>
<evidence type="ECO:0000259" key="6">
    <source>
        <dbReference type="PROSITE" id="PS50893"/>
    </source>
</evidence>
<comment type="similarity">
    <text evidence="1">Belongs to the ABC transporter superfamily.</text>
</comment>
<dbReference type="GO" id="GO:0005524">
    <property type="term" value="F:ATP binding"/>
    <property type="evidence" value="ECO:0007669"/>
    <property type="project" value="UniProtKB-KW"/>
</dbReference>
<evidence type="ECO:0000256" key="2">
    <source>
        <dbReference type="ARBA" id="ARBA00022448"/>
    </source>
</evidence>
<protein>
    <submittedName>
        <fullName evidence="7">Amino acid/amide ABC transporter ATP-binding protein 2, HAAT family</fullName>
    </submittedName>
</protein>
<dbReference type="EMBL" id="FXAK01000001">
    <property type="protein sequence ID" value="SMF16457.1"/>
    <property type="molecule type" value="Genomic_DNA"/>
</dbReference>
<dbReference type="Proteomes" id="UP000192936">
    <property type="component" value="Unassembled WGS sequence"/>
</dbReference>
<dbReference type="InterPro" id="IPR052156">
    <property type="entry name" value="BCAA_Transport_ATP-bd_LivF"/>
</dbReference>
<keyword evidence="5" id="KW-0029">Amino-acid transport</keyword>
<keyword evidence="3" id="KW-0547">Nucleotide-binding</keyword>
<dbReference type="InterPro" id="IPR017871">
    <property type="entry name" value="ABC_transporter-like_CS"/>
</dbReference>
<dbReference type="PANTHER" id="PTHR43820:SF4">
    <property type="entry name" value="HIGH-AFFINITY BRANCHED-CHAIN AMINO ACID TRANSPORT ATP-BINDING PROTEIN LIVF"/>
    <property type="match status" value="1"/>
</dbReference>
<evidence type="ECO:0000256" key="5">
    <source>
        <dbReference type="ARBA" id="ARBA00022970"/>
    </source>
</evidence>
<dbReference type="PROSITE" id="PS50893">
    <property type="entry name" value="ABC_TRANSPORTER_2"/>
    <property type="match status" value="1"/>
</dbReference>
<dbReference type="Pfam" id="PF00005">
    <property type="entry name" value="ABC_tran"/>
    <property type="match status" value="1"/>
</dbReference>
<dbReference type="RefSeq" id="WP_085082132.1">
    <property type="nucleotide sequence ID" value="NZ_FXAK01000001.1"/>
</dbReference>
<dbReference type="GO" id="GO:0015807">
    <property type="term" value="P:L-amino acid transport"/>
    <property type="evidence" value="ECO:0007669"/>
    <property type="project" value="TreeGrafter"/>
</dbReference>
<gene>
    <name evidence="7" type="ORF">SAMN02982917_0606</name>
</gene>
<evidence type="ECO:0000256" key="3">
    <source>
        <dbReference type="ARBA" id="ARBA00022741"/>
    </source>
</evidence>
<reference evidence="7 8" key="1">
    <citation type="submission" date="2017-04" db="EMBL/GenBank/DDBJ databases">
        <authorList>
            <person name="Afonso C.L."/>
            <person name="Miller P.J."/>
            <person name="Scott M.A."/>
            <person name="Spackman E."/>
            <person name="Goraichik I."/>
            <person name="Dimitrov K.M."/>
            <person name="Suarez D.L."/>
            <person name="Swayne D.E."/>
        </authorList>
    </citation>
    <scope>NUCLEOTIDE SEQUENCE [LARGE SCALE GENOMIC DNA]</scope>
    <source>
        <strain evidence="7 8">A2P</strain>
    </source>
</reference>
<dbReference type="SUPFAM" id="SSF52540">
    <property type="entry name" value="P-loop containing nucleoside triphosphate hydrolases"/>
    <property type="match status" value="1"/>
</dbReference>
<keyword evidence="2" id="KW-0813">Transport</keyword>
<dbReference type="GO" id="GO:0016887">
    <property type="term" value="F:ATP hydrolysis activity"/>
    <property type="evidence" value="ECO:0007669"/>
    <property type="project" value="InterPro"/>
</dbReference>
<dbReference type="GO" id="GO:0015658">
    <property type="term" value="F:branched-chain amino acid transmembrane transporter activity"/>
    <property type="evidence" value="ECO:0007669"/>
    <property type="project" value="TreeGrafter"/>
</dbReference>
<dbReference type="InterPro" id="IPR003593">
    <property type="entry name" value="AAA+_ATPase"/>
</dbReference>
<name>A0A1X7DJ44_9PROT</name>
<evidence type="ECO:0000256" key="1">
    <source>
        <dbReference type="ARBA" id="ARBA00005417"/>
    </source>
</evidence>
<proteinExistence type="inferred from homology"/>
<evidence type="ECO:0000256" key="4">
    <source>
        <dbReference type="ARBA" id="ARBA00022840"/>
    </source>
</evidence>